<dbReference type="GO" id="GO:0031177">
    <property type="term" value="F:phosphopantetheine binding"/>
    <property type="evidence" value="ECO:0007669"/>
    <property type="project" value="InterPro"/>
</dbReference>
<dbReference type="SUPFAM" id="SSF47336">
    <property type="entry name" value="ACP-like"/>
    <property type="match status" value="1"/>
</dbReference>
<keyword evidence="4" id="KW-0597">Phosphoprotein</keyword>
<evidence type="ECO:0000256" key="3">
    <source>
        <dbReference type="ARBA" id="ARBA00022450"/>
    </source>
</evidence>
<feature type="domain" description="Carrier" evidence="6">
    <location>
        <begin position="994"/>
        <end position="1069"/>
    </location>
</feature>
<reference evidence="8" key="1">
    <citation type="submission" date="2018-09" db="EMBL/GenBank/DDBJ databases">
        <authorList>
            <person name="Livingstone P.G."/>
            <person name="Whitworth D.E."/>
        </authorList>
    </citation>
    <scope>NUCLEOTIDE SEQUENCE [LARGE SCALE GENOMIC DNA]</scope>
    <source>
        <strain evidence="8">CA043D</strain>
    </source>
</reference>
<comment type="cofactor">
    <cofactor evidence="1">
        <name>pantetheine 4'-phosphate</name>
        <dbReference type="ChEBI" id="CHEBI:47942"/>
    </cofactor>
</comment>
<dbReference type="Pfam" id="PF13193">
    <property type="entry name" value="AMP-binding_C"/>
    <property type="match status" value="1"/>
</dbReference>
<dbReference type="FunFam" id="1.10.1200.10:FF:000005">
    <property type="entry name" value="Nonribosomal peptide synthetase 1"/>
    <property type="match status" value="1"/>
</dbReference>
<dbReference type="InterPro" id="IPR045851">
    <property type="entry name" value="AMP-bd_C_sf"/>
</dbReference>
<dbReference type="FunFam" id="3.40.50.12780:FF:000012">
    <property type="entry name" value="Non-ribosomal peptide synthetase"/>
    <property type="match status" value="1"/>
</dbReference>
<dbReference type="AlphaFoldDB" id="A0A3A8K372"/>
<accession>A0A3A8K372</accession>
<feature type="compositionally biased region" description="Acidic residues" evidence="5">
    <location>
        <begin position="1102"/>
        <end position="1118"/>
    </location>
</feature>
<keyword evidence="3" id="KW-0596">Phosphopantetheine</keyword>
<dbReference type="InterPro" id="IPR009081">
    <property type="entry name" value="PP-bd_ACP"/>
</dbReference>
<evidence type="ECO:0000256" key="2">
    <source>
        <dbReference type="ARBA" id="ARBA00006432"/>
    </source>
</evidence>
<comment type="caution">
    <text evidence="7">The sequence shown here is derived from an EMBL/GenBank/DDBJ whole genome shotgun (WGS) entry which is preliminary data.</text>
</comment>
<protein>
    <submittedName>
        <fullName evidence="7">Amino acid adenylation domain-containing protein</fullName>
    </submittedName>
</protein>
<dbReference type="InterPro" id="IPR020845">
    <property type="entry name" value="AMP-binding_CS"/>
</dbReference>
<evidence type="ECO:0000259" key="6">
    <source>
        <dbReference type="PROSITE" id="PS50075"/>
    </source>
</evidence>
<dbReference type="GO" id="GO:0005829">
    <property type="term" value="C:cytosol"/>
    <property type="evidence" value="ECO:0007669"/>
    <property type="project" value="TreeGrafter"/>
</dbReference>
<evidence type="ECO:0000256" key="4">
    <source>
        <dbReference type="ARBA" id="ARBA00022553"/>
    </source>
</evidence>
<dbReference type="Gene3D" id="3.40.50.980">
    <property type="match status" value="2"/>
</dbReference>
<evidence type="ECO:0000256" key="5">
    <source>
        <dbReference type="SAM" id="MobiDB-lite"/>
    </source>
</evidence>
<proteinExistence type="inferred from homology"/>
<dbReference type="Proteomes" id="UP000268313">
    <property type="component" value="Unassembled WGS sequence"/>
</dbReference>
<dbReference type="InterPro" id="IPR023213">
    <property type="entry name" value="CAT-like_dom_sf"/>
</dbReference>
<dbReference type="CDD" id="cd19531">
    <property type="entry name" value="LCL_NRPS-like"/>
    <property type="match status" value="1"/>
</dbReference>
<dbReference type="Pfam" id="PF00501">
    <property type="entry name" value="AMP-binding"/>
    <property type="match status" value="1"/>
</dbReference>
<dbReference type="InterPro" id="IPR000873">
    <property type="entry name" value="AMP-dep_synth/lig_dom"/>
</dbReference>
<dbReference type="FunFam" id="3.30.300.30:FF:000010">
    <property type="entry name" value="Enterobactin synthetase component F"/>
    <property type="match status" value="1"/>
</dbReference>
<dbReference type="Pfam" id="PF00550">
    <property type="entry name" value="PP-binding"/>
    <property type="match status" value="1"/>
</dbReference>
<dbReference type="SUPFAM" id="SSF52777">
    <property type="entry name" value="CoA-dependent acyltransferases"/>
    <property type="match status" value="2"/>
</dbReference>
<dbReference type="FunFam" id="2.30.38.10:FF:000001">
    <property type="entry name" value="Non-ribosomal peptide synthetase PvdI"/>
    <property type="match status" value="1"/>
</dbReference>
<sequence>MPSGAMMETMTSPSDDKRALLAKLLQEKVAAPRRAPLSFAQERMWFLEQWSPGGAALNMPVAVRLVGDLQAPMLQRALQALVLRHEALRTTFALADGRPVQLVAPALEAALPVEDLQPLPQPEREARAFQRVAEVAREPFDLERGPLFRARLFRLSAREHLLLFAMHHGVSDAWSMGVVVRELTALYAAFLEGKASALPPLPLQYGDYASWQRRSQEGAEADARLAWWRERIDPHALLELPTDKPRPAVLGTRGAREALELPAALTADLKGFARKEGRTLFVTLLAAFQTLIHRYTGQEDLAVGTPVAHRPRAELEGLIGLFVNTVVLRTDLSGTPSFRELLARLQPVALDAFAREELPFERLVDALKPGRDPSRAPLFQVMFVLQNAPLPPLEAPGLQLEARPVDTGSAQFDLTLIAEDLPQGLRLTAEYPTDLFEPGTVRRMLAHLVRLLEGALAAPQERLSRLPLLTPDEREQVLGAWSGTSAPYPREDGLHTLFEAQARRTPDAPALTFEGEALSYRQLDARANQWAWHLRGLGVGPETYVGLCAARSFDMVVGMLATLKAGGAYVPLDPTYPAARLAFMLQDSAVKVLLAHRPLLAGLPSETGTRAVCFEDGVPDAAHPGAPPGAPLPDGPAYVIYTSGSTGQPKGVVATHRAACNLVVHEARVSELGPGSRVLQFSNPGFDVSVEEIFATLTAGGTLCLAPVERLMPGEPLHQLLKQQAITVLNATPTALAATDATGLPALRTVFSGGEACTAELVARWGEGRRFINGYGPTEVTVTATATEVRPEGRAPPLGRPIPNVRVYVLDARLSPVPVGVPGELCVGGVGLARGYLNLPGTTAERFVPDPYACEPGARLYRTGDRVRWRPDGELEFLGRLDGQVKLRGFRIELGEIEAALRQHAAVEEAAVLIQDTPAGGQRLVAWLVPAAAGQPPTATALHAFLLERLPPHMVPSAFVAVPAFPLTANGKLDVRALPPPTSGQLDSGRTFEAPRTEREEQLARLWSEVLQVERVGLDDPFFELGGNSLLALRLHQRLRAELGVELPLTVLFQHSTVRALAERMAQGGGSDSGAKSGRDRSRRRQAFARRTVAAPARDADEGVDLEPDLELDGDGDV</sequence>
<dbReference type="GO" id="GO:0044550">
    <property type="term" value="P:secondary metabolite biosynthetic process"/>
    <property type="evidence" value="ECO:0007669"/>
    <property type="project" value="UniProtKB-ARBA"/>
</dbReference>
<dbReference type="CDD" id="cd05930">
    <property type="entry name" value="A_NRPS"/>
    <property type="match status" value="1"/>
</dbReference>
<dbReference type="SMART" id="SM00823">
    <property type="entry name" value="PKS_PP"/>
    <property type="match status" value="1"/>
</dbReference>
<dbReference type="Gene3D" id="2.30.38.10">
    <property type="entry name" value="Luciferase, Domain 3"/>
    <property type="match status" value="1"/>
</dbReference>
<dbReference type="PROSITE" id="PS50075">
    <property type="entry name" value="CARRIER"/>
    <property type="match status" value="1"/>
</dbReference>
<dbReference type="Gene3D" id="3.30.300.30">
    <property type="match status" value="1"/>
</dbReference>
<dbReference type="InterPro" id="IPR025110">
    <property type="entry name" value="AMP-bd_C"/>
</dbReference>
<dbReference type="InterPro" id="IPR020806">
    <property type="entry name" value="PKS_PP-bd"/>
</dbReference>
<dbReference type="InterPro" id="IPR010071">
    <property type="entry name" value="AA_adenyl_dom"/>
</dbReference>
<comment type="similarity">
    <text evidence="2">Belongs to the ATP-dependent AMP-binding enzyme family.</text>
</comment>
<dbReference type="GO" id="GO:0003824">
    <property type="term" value="F:catalytic activity"/>
    <property type="evidence" value="ECO:0007669"/>
    <property type="project" value="InterPro"/>
</dbReference>
<dbReference type="SUPFAM" id="SSF56801">
    <property type="entry name" value="Acetyl-CoA synthetase-like"/>
    <property type="match status" value="1"/>
</dbReference>
<dbReference type="Gene3D" id="1.10.1200.10">
    <property type="entry name" value="ACP-like"/>
    <property type="match status" value="1"/>
</dbReference>
<evidence type="ECO:0000256" key="1">
    <source>
        <dbReference type="ARBA" id="ARBA00001957"/>
    </source>
</evidence>
<dbReference type="FunFam" id="3.30.559.10:FF:000012">
    <property type="entry name" value="Non-ribosomal peptide synthetase"/>
    <property type="match status" value="1"/>
</dbReference>
<dbReference type="FunFam" id="3.40.50.980:FF:000001">
    <property type="entry name" value="Non-ribosomal peptide synthetase"/>
    <property type="match status" value="1"/>
</dbReference>
<dbReference type="Gene3D" id="3.30.559.10">
    <property type="entry name" value="Chloramphenicol acetyltransferase-like domain"/>
    <property type="match status" value="1"/>
</dbReference>
<dbReference type="PROSITE" id="PS00455">
    <property type="entry name" value="AMP_BINDING"/>
    <property type="match status" value="1"/>
</dbReference>
<organism evidence="7 8">
    <name type="scientific">Corallococcus carmarthensis</name>
    <dbReference type="NCBI Taxonomy" id="2316728"/>
    <lineage>
        <taxon>Bacteria</taxon>
        <taxon>Pseudomonadati</taxon>
        <taxon>Myxococcota</taxon>
        <taxon>Myxococcia</taxon>
        <taxon>Myxococcales</taxon>
        <taxon>Cystobacterineae</taxon>
        <taxon>Myxococcaceae</taxon>
        <taxon>Corallococcus</taxon>
    </lineage>
</organism>
<dbReference type="EMBL" id="RAWE01000069">
    <property type="protein sequence ID" value="RKH01569.1"/>
    <property type="molecule type" value="Genomic_DNA"/>
</dbReference>
<evidence type="ECO:0000313" key="8">
    <source>
        <dbReference type="Proteomes" id="UP000268313"/>
    </source>
</evidence>
<evidence type="ECO:0000313" key="7">
    <source>
        <dbReference type="EMBL" id="RKH01569.1"/>
    </source>
</evidence>
<dbReference type="InterPro" id="IPR001242">
    <property type="entry name" value="Condensation_dom"/>
</dbReference>
<dbReference type="PANTHER" id="PTHR45527:SF1">
    <property type="entry name" value="FATTY ACID SYNTHASE"/>
    <property type="match status" value="1"/>
</dbReference>
<keyword evidence="8" id="KW-1185">Reference proteome</keyword>
<dbReference type="Gene3D" id="3.30.559.30">
    <property type="entry name" value="Nonribosomal peptide synthetase, condensation domain"/>
    <property type="match status" value="1"/>
</dbReference>
<dbReference type="PANTHER" id="PTHR45527">
    <property type="entry name" value="NONRIBOSOMAL PEPTIDE SYNTHETASE"/>
    <property type="match status" value="1"/>
</dbReference>
<dbReference type="GO" id="GO:0043041">
    <property type="term" value="P:amino acid activation for nonribosomal peptide biosynthetic process"/>
    <property type="evidence" value="ECO:0007669"/>
    <property type="project" value="TreeGrafter"/>
</dbReference>
<dbReference type="Pfam" id="PF00668">
    <property type="entry name" value="Condensation"/>
    <property type="match status" value="1"/>
</dbReference>
<name>A0A3A8K372_9BACT</name>
<gene>
    <name evidence="7" type="ORF">D7X32_19860</name>
</gene>
<dbReference type="InterPro" id="IPR036736">
    <property type="entry name" value="ACP-like_sf"/>
</dbReference>
<feature type="region of interest" description="Disordered" evidence="5">
    <location>
        <begin position="1064"/>
        <end position="1118"/>
    </location>
</feature>
<dbReference type="NCBIfam" id="TIGR01733">
    <property type="entry name" value="AA-adenyl-dom"/>
    <property type="match status" value="1"/>
</dbReference>